<keyword evidence="3" id="KW-1185">Reference proteome</keyword>
<organism evidence="2 3">
    <name type="scientific">Exiguobacterium oxidotolerans</name>
    <dbReference type="NCBI Taxonomy" id="223958"/>
    <lineage>
        <taxon>Bacteria</taxon>
        <taxon>Bacillati</taxon>
        <taxon>Bacillota</taxon>
        <taxon>Bacilli</taxon>
        <taxon>Bacillales</taxon>
        <taxon>Bacillales Family XII. Incertae Sedis</taxon>
        <taxon>Exiguobacterium</taxon>
    </lineage>
</organism>
<dbReference type="EMBL" id="CABWKQ010000058">
    <property type="protein sequence ID" value="VWX38699.1"/>
    <property type="molecule type" value="Genomic_DNA"/>
</dbReference>
<dbReference type="GO" id="GO:0008999">
    <property type="term" value="F:protein-N-terminal-alanine acetyltransferase activity"/>
    <property type="evidence" value="ECO:0007669"/>
    <property type="project" value="TreeGrafter"/>
</dbReference>
<evidence type="ECO:0000313" key="3">
    <source>
        <dbReference type="Proteomes" id="UP000439752"/>
    </source>
</evidence>
<sequence>MFMHQITEQLSLKLIERQDADALYALVDANRDHLREWLGWVDGATGPESYRDEVIPTWLKQYADGDGFACGIYYDGALIGTIALHEINQTLRQTSIGYYLTGNGRGKGLMTPVVAFITEYCFTTLGLNRVVIECAVDNTRSRKIPERLGYEQEGILRDAERLYGTYHDIAVYAMLAQDWQSASQPTASQPTGGMEVGYDR</sequence>
<gene>
    <name evidence="2" type="ORF">EXIGUO9Y_80027</name>
</gene>
<dbReference type="InterPro" id="IPR016181">
    <property type="entry name" value="Acyl_CoA_acyltransferase"/>
</dbReference>
<dbReference type="AlphaFoldDB" id="A0A653IIR7"/>
<protein>
    <submittedName>
        <fullName evidence="2">Acetyltransferase, GNAT family domain protein</fullName>
    </submittedName>
</protein>
<dbReference type="PANTHER" id="PTHR43441:SF12">
    <property type="entry name" value="RIBOSOMAL N-ACETYLTRANSFERASE YDAF-RELATED"/>
    <property type="match status" value="1"/>
</dbReference>
<dbReference type="RefSeq" id="WP_159172557.1">
    <property type="nucleotide sequence ID" value="NZ_LR732308.1"/>
</dbReference>
<dbReference type="InterPro" id="IPR051908">
    <property type="entry name" value="Ribosomal_N-acetyltransferase"/>
</dbReference>
<dbReference type="GO" id="GO:1990189">
    <property type="term" value="F:protein N-terminal-serine acetyltransferase activity"/>
    <property type="evidence" value="ECO:0007669"/>
    <property type="project" value="TreeGrafter"/>
</dbReference>
<name>A0A653IIR7_9BACL</name>
<dbReference type="Pfam" id="PF13302">
    <property type="entry name" value="Acetyltransf_3"/>
    <property type="match status" value="1"/>
</dbReference>
<dbReference type="Gene3D" id="3.40.630.30">
    <property type="match status" value="1"/>
</dbReference>
<dbReference type="Proteomes" id="UP000439752">
    <property type="component" value="Unassembled WGS sequence"/>
</dbReference>
<dbReference type="InterPro" id="IPR000182">
    <property type="entry name" value="GNAT_dom"/>
</dbReference>
<evidence type="ECO:0000313" key="2">
    <source>
        <dbReference type="EMBL" id="VWX38699.1"/>
    </source>
</evidence>
<accession>A0A653IIR7</accession>
<feature type="domain" description="N-acetyltransferase" evidence="1">
    <location>
        <begin position="24"/>
        <end position="178"/>
    </location>
</feature>
<dbReference type="GO" id="GO:0005737">
    <property type="term" value="C:cytoplasm"/>
    <property type="evidence" value="ECO:0007669"/>
    <property type="project" value="TreeGrafter"/>
</dbReference>
<dbReference type="SUPFAM" id="SSF55729">
    <property type="entry name" value="Acyl-CoA N-acyltransferases (Nat)"/>
    <property type="match status" value="1"/>
</dbReference>
<dbReference type="PROSITE" id="PS51186">
    <property type="entry name" value="GNAT"/>
    <property type="match status" value="1"/>
</dbReference>
<dbReference type="PANTHER" id="PTHR43441">
    <property type="entry name" value="RIBOSOMAL-PROTEIN-SERINE ACETYLTRANSFERASE"/>
    <property type="match status" value="1"/>
</dbReference>
<proteinExistence type="predicted"/>
<keyword evidence="2" id="KW-0808">Transferase</keyword>
<reference evidence="2 3" key="1">
    <citation type="submission" date="2019-10" db="EMBL/GenBank/DDBJ databases">
        <authorList>
            <person name="Karimi E."/>
        </authorList>
    </citation>
    <scope>NUCLEOTIDE SEQUENCE [LARGE SCALE GENOMIC DNA]</scope>
    <source>
        <strain evidence="2">Exiguobacterium sp. 9Y</strain>
    </source>
</reference>
<evidence type="ECO:0000259" key="1">
    <source>
        <dbReference type="PROSITE" id="PS51186"/>
    </source>
</evidence>